<reference evidence="2 3" key="1">
    <citation type="journal article" date="2019" name="Sci. Rep.">
        <title>Orb-weaving spider Araneus ventricosus genome elucidates the spidroin gene catalogue.</title>
        <authorList>
            <person name="Kono N."/>
            <person name="Nakamura H."/>
            <person name="Ohtoshi R."/>
            <person name="Moran D.A.P."/>
            <person name="Shinohara A."/>
            <person name="Yoshida Y."/>
            <person name="Fujiwara M."/>
            <person name="Mori M."/>
            <person name="Tomita M."/>
            <person name="Arakawa K."/>
        </authorList>
    </citation>
    <scope>NUCLEOTIDE SEQUENCE [LARGE SCALE GENOMIC DNA]</scope>
</reference>
<comment type="caution">
    <text evidence="2">The sequence shown here is derived from an EMBL/GenBank/DDBJ whole genome shotgun (WGS) entry which is preliminary data.</text>
</comment>
<evidence type="ECO:0000313" key="2">
    <source>
        <dbReference type="EMBL" id="GBM67386.1"/>
    </source>
</evidence>
<keyword evidence="3" id="KW-1185">Reference proteome</keyword>
<dbReference type="Proteomes" id="UP000499080">
    <property type="component" value="Unassembled WGS sequence"/>
</dbReference>
<gene>
    <name evidence="2" type="ORF">AVEN_233572_1</name>
</gene>
<organism evidence="2 3">
    <name type="scientific">Araneus ventricosus</name>
    <name type="common">Orbweaver spider</name>
    <name type="synonym">Epeira ventricosa</name>
    <dbReference type="NCBI Taxonomy" id="182803"/>
    <lineage>
        <taxon>Eukaryota</taxon>
        <taxon>Metazoa</taxon>
        <taxon>Ecdysozoa</taxon>
        <taxon>Arthropoda</taxon>
        <taxon>Chelicerata</taxon>
        <taxon>Arachnida</taxon>
        <taxon>Araneae</taxon>
        <taxon>Araneomorphae</taxon>
        <taxon>Entelegynae</taxon>
        <taxon>Araneoidea</taxon>
        <taxon>Araneidae</taxon>
        <taxon>Araneus</taxon>
    </lineage>
</organism>
<protein>
    <submittedName>
        <fullName evidence="2">Uncharacterized protein</fullName>
    </submittedName>
</protein>
<evidence type="ECO:0000313" key="3">
    <source>
        <dbReference type="Proteomes" id="UP000499080"/>
    </source>
</evidence>
<feature type="region of interest" description="Disordered" evidence="1">
    <location>
        <begin position="77"/>
        <end position="101"/>
    </location>
</feature>
<proteinExistence type="predicted"/>
<dbReference type="AlphaFoldDB" id="A0A4Y2HPT6"/>
<name>A0A4Y2HPT6_ARAVE</name>
<evidence type="ECO:0000256" key="1">
    <source>
        <dbReference type="SAM" id="MobiDB-lite"/>
    </source>
</evidence>
<accession>A0A4Y2HPT6</accession>
<sequence>MFIKYRVSQNSTHKLREDLDDTVRNHNQVGRYDRQVQVPHYRLQMSAVNMNRFTNANSADVHFAHCLANGNGHPIASGKISNEARTKSPNVPTRAPEPVWT</sequence>
<dbReference type="EMBL" id="BGPR01002081">
    <property type="protein sequence ID" value="GBM67386.1"/>
    <property type="molecule type" value="Genomic_DNA"/>
</dbReference>